<dbReference type="InterPro" id="IPR000209">
    <property type="entry name" value="Peptidase_S8/S53_dom"/>
</dbReference>
<gene>
    <name evidence="7" type="ORF">ENX07_00440</name>
</gene>
<dbReference type="PRINTS" id="PR00723">
    <property type="entry name" value="SUBTILISIN"/>
</dbReference>
<evidence type="ECO:0000256" key="3">
    <source>
        <dbReference type="ARBA" id="ARBA00022801"/>
    </source>
</evidence>
<dbReference type="Pfam" id="PF00082">
    <property type="entry name" value="Peptidase_S8"/>
    <property type="match status" value="1"/>
</dbReference>
<keyword evidence="2" id="KW-0645">Protease</keyword>
<evidence type="ECO:0000256" key="1">
    <source>
        <dbReference type="ARBA" id="ARBA00011073"/>
    </source>
</evidence>
<dbReference type="Gene3D" id="2.60.40.4070">
    <property type="match status" value="1"/>
</dbReference>
<organism evidence="7">
    <name type="scientific">candidate division WOR-3 bacterium</name>
    <dbReference type="NCBI Taxonomy" id="2052148"/>
    <lineage>
        <taxon>Bacteria</taxon>
        <taxon>Bacteria division WOR-3</taxon>
    </lineage>
</organism>
<dbReference type="GO" id="GO:0004252">
    <property type="term" value="F:serine-type endopeptidase activity"/>
    <property type="evidence" value="ECO:0007669"/>
    <property type="project" value="InterPro"/>
</dbReference>
<dbReference type="PROSITE" id="PS51892">
    <property type="entry name" value="SUBTILASE"/>
    <property type="match status" value="1"/>
</dbReference>
<comment type="similarity">
    <text evidence="1 5">Belongs to the peptidase S8 family.</text>
</comment>
<evidence type="ECO:0000256" key="5">
    <source>
        <dbReference type="PROSITE-ProRule" id="PRU01240"/>
    </source>
</evidence>
<name>A0A7C3YRV3_UNCW3</name>
<comment type="caution">
    <text evidence="5">Lacks conserved residue(s) required for the propagation of feature annotation.</text>
</comment>
<keyword evidence="3" id="KW-0378">Hydrolase</keyword>
<dbReference type="InterPro" id="IPR050131">
    <property type="entry name" value="Peptidase_S8_subtilisin-like"/>
</dbReference>
<dbReference type="SUPFAM" id="SSF52743">
    <property type="entry name" value="Subtilisin-like"/>
    <property type="match status" value="1"/>
</dbReference>
<evidence type="ECO:0000313" key="7">
    <source>
        <dbReference type="EMBL" id="HGE98536.1"/>
    </source>
</evidence>
<dbReference type="InterPro" id="IPR036852">
    <property type="entry name" value="Peptidase_S8/S53_dom_sf"/>
</dbReference>
<proteinExistence type="inferred from homology"/>
<dbReference type="Gene3D" id="3.40.50.200">
    <property type="entry name" value="Peptidase S8/S53 domain"/>
    <property type="match status" value="1"/>
</dbReference>
<comment type="caution">
    <text evidence="7">The sequence shown here is derived from an EMBL/GenBank/DDBJ whole genome shotgun (WGS) entry which is preliminary data.</text>
</comment>
<feature type="domain" description="Peptidase S8/S53" evidence="6">
    <location>
        <begin position="563"/>
        <end position="810"/>
    </location>
</feature>
<protein>
    <recommendedName>
        <fullName evidence="6">Peptidase S8/S53 domain-containing protein</fullName>
    </recommendedName>
</protein>
<dbReference type="GO" id="GO:0006508">
    <property type="term" value="P:proteolysis"/>
    <property type="evidence" value="ECO:0007669"/>
    <property type="project" value="UniProtKB-KW"/>
</dbReference>
<dbReference type="AlphaFoldDB" id="A0A7C3YRV3"/>
<dbReference type="PANTHER" id="PTHR43806">
    <property type="entry name" value="PEPTIDASE S8"/>
    <property type="match status" value="1"/>
</dbReference>
<sequence>MKPLFLLFPNILLFAFPFYREPIKKSLPPINDKEVWVFFTDKGFRTETEYKKILEAFSLDLPPEVIEKRLKRMGEPYDFYDLPVNQKYIDEIIARGGRLRTVSNWLNAASFVIDPSLLSEIYSLPFVYDIKPVQMKTFSVQEGEIITAEDSVIYGLSYRQIAMLGVNKAHEKGIYGSNVRIGLLDTGLRRKRKNSEDTTVHSAVENIKVLKEHDFLAGSDLFFARKTNGFSPETTRIMNFRQIEDPEISYLPYNGGNDTIPVLLFIADTLYLTYPKRGLFFSFFTGGSWNLPTMIPLPNVVLHDLSLTQANYLRTAFAIQGADYDERTNVNIYFGYFEDGALRPIQTIEYGKRPFLLSNGERLFLFFTNPDSVIKIRVGENLSDSILWQETGEIGVIPEKVKEFTGIISGETIELFALGLRSGKVYHFHSEDNGNTFEERGAPFSENCSQVKSYLIGDTILLFARRYYQPPLVSLSWKAMVSGEWSEERMILENLPRLGDFTFSRIDTSYLLLEKDGRITLLKSQNRINWQEIPIDTSGFLYSPRIFNYAEEVALLWQKQGDDETDYEEGEDYLEQPHHGTRMASLIAGYSRGNLIGVAPGCQLLVAKTEKLATKTGVNYEFLIEEDNWVKGLEWAEQNGADIISSSLGYRGWYSDPDFDGKTAVTSIAGNIAARRGLVIVTAMGNRGRDSLTHPWPRTYLVAPGDADGVLTIGGIRRDSTPWRGSGTGPTVDGRIKPDLVALAEDAVVACPYADGYYEYSSGTSSATALVAGLCALALEAHPNWNVDSLRRALFSTASRSQPDTIYGYGIPNIDSLLKLYPSLLPSYEKDEIGDIYPQPFIFGRETKVYFPLLLRNLSHFIRLRIYDLKGKLLVEKEIKKRIPPGRYTQKEELEDYGLFWDGKDKKGNECASGIYLVLLQTGFARSVKKFALLR</sequence>
<keyword evidence="4" id="KW-0720">Serine protease</keyword>
<accession>A0A7C3YRV3</accession>
<evidence type="ECO:0000256" key="4">
    <source>
        <dbReference type="ARBA" id="ARBA00022825"/>
    </source>
</evidence>
<evidence type="ECO:0000259" key="6">
    <source>
        <dbReference type="Pfam" id="PF00082"/>
    </source>
</evidence>
<dbReference type="PANTHER" id="PTHR43806:SF67">
    <property type="entry name" value="EGF-LIKE DOMAIN-CONTAINING PROTEIN"/>
    <property type="match status" value="1"/>
</dbReference>
<reference evidence="7" key="1">
    <citation type="journal article" date="2020" name="mSystems">
        <title>Genome- and Community-Level Interaction Insights into Carbon Utilization and Element Cycling Functions of Hydrothermarchaeota in Hydrothermal Sediment.</title>
        <authorList>
            <person name="Zhou Z."/>
            <person name="Liu Y."/>
            <person name="Xu W."/>
            <person name="Pan J."/>
            <person name="Luo Z.H."/>
            <person name="Li M."/>
        </authorList>
    </citation>
    <scope>NUCLEOTIDE SEQUENCE [LARGE SCALE GENOMIC DNA]</scope>
    <source>
        <strain evidence="7">SpSt-906</strain>
    </source>
</reference>
<dbReference type="InterPro" id="IPR015500">
    <property type="entry name" value="Peptidase_S8_subtilisin-rel"/>
</dbReference>
<evidence type="ECO:0000256" key="2">
    <source>
        <dbReference type="ARBA" id="ARBA00022670"/>
    </source>
</evidence>
<dbReference type="EMBL" id="DTMQ01000006">
    <property type="protein sequence ID" value="HGE98536.1"/>
    <property type="molecule type" value="Genomic_DNA"/>
</dbReference>